<keyword evidence="1" id="KW-0472">Membrane</keyword>
<dbReference type="AlphaFoldDB" id="A0AAW9S3R7"/>
<feature type="transmembrane region" description="Helical" evidence="1">
    <location>
        <begin position="231"/>
        <end position="252"/>
    </location>
</feature>
<keyword evidence="1" id="KW-1133">Transmembrane helix</keyword>
<feature type="transmembrane region" description="Helical" evidence="1">
    <location>
        <begin position="131"/>
        <end position="154"/>
    </location>
</feature>
<feature type="transmembrane region" description="Helical" evidence="1">
    <location>
        <begin position="70"/>
        <end position="95"/>
    </location>
</feature>
<feature type="transmembrane region" description="Helical" evidence="1">
    <location>
        <begin position="101"/>
        <end position="124"/>
    </location>
</feature>
<accession>A0AAW9S3R7</accession>
<reference evidence="2 3" key="1">
    <citation type="submission" date="2024-02" db="EMBL/GenBank/DDBJ databases">
        <title>Genome analysis and characterization of Microbaculum marinisediminis sp. nov., isolated from marine sediment.</title>
        <authorList>
            <person name="Du Z.-J."/>
            <person name="Ye Y.-Q."/>
            <person name="Zhang Z.-R."/>
            <person name="Yuan S.-M."/>
            <person name="Zhang X.-Y."/>
        </authorList>
    </citation>
    <scope>NUCLEOTIDE SEQUENCE [LARGE SCALE GENOMIC DNA]</scope>
    <source>
        <strain evidence="2 3">SDUM1044001</strain>
    </source>
</reference>
<feature type="transmembrane region" description="Helical" evidence="1">
    <location>
        <begin position="40"/>
        <end position="58"/>
    </location>
</feature>
<protein>
    <submittedName>
        <fullName evidence="2">Sodium:proton symporter</fullName>
    </submittedName>
</protein>
<name>A0AAW9S3R7_9HYPH</name>
<evidence type="ECO:0000256" key="1">
    <source>
        <dbReference type="SAM" id="Phobius"/>
    </source>
</evidence>
<keyword evidence="3" id="KW-1185">Reference proteome</keyword>
<feature type="transmembrane region" description="Helical" evidence="1">
    <location>
        <begin position="16"/>
        <end position="34"/>
    </location>
</feature>
<evidence type="ECO:0000313" key="3">
    <source>
        <dbReference type="Proteomes" id="UP001378188"/>
    </source>
</evidence>
<proteinExistence type="predicted"/>
<dbReference type="RefSeq" id="WP_340332129.1">
    <property type="nucleotide sequence ID" value="NZ_JAZHOF010000011.1"/>
</dbReference>
<feature type="transmembrane region" description="Helical" evidence="1">
    <location>
        <begin position="166"/>
        <end position="184"/>
    </location>
</feature>
<dbReference type="Proteomes" id="UP001378188">
    <property type="component" value="Unassembled WGS sequence"/>
</dbReference>
<feature type="transmembrane region" description="Helical" evidence="1">
    <location>
        <begin position="273"/>
        <end position="294"/>
    </location>
</feature>
<evidence type="ECO:0000313" key="2">
    <source>
        <dbReference type="EMBL" id="MEJ8574436.1"/>
    </source>
</evidence>
<dbReference type="InterPro" id="IPR038770">
    <property type="entry name" value="Na+/solute_symporter_sf"/>
</dbReference>
<organism evidence="2 3">
    <name type="scientific">Microbaculum marinum</name>
    <dbReference type="NCBI Taxonomy" id="1764581"/>
    <lineage>
        <taxon>Bacteria</taxon>
        <taxon>Pseudomonadati</taxon>
        <taxon>Pseudomonadota</taxon>
        <taxon>Alphaproteobacteria</taxon>
        <taxon>Hyphomicrobiales</taxon>
        <taxon>Tepidamorphaceae</taxon>
        <taxon>Microbaculum</taxon>
    </lineage>
</organism>
<dbReference type="Gene3D" id="1.20.1530.20">
    <property type="match status" value="1"/>
</dbReference>
<keyword evidence="1" id="KW-0812">Transmembrane</keyword>
<dbReference type="EMBL" id="JAZHOF010000011">
    <property type="protein sequence ID" value="MEJ8574436.1"/>
    <property type="molecule type" value="Genomic_DNA"/>
</dbReference>
<gene>
    <name evidence="2" type="ORF">V3328_23340</name>
</gene>
<sequence>MIAQILKVLDWLGRQGTRAIAISLVLGMVLPPLSAVLKPLIPQAVFVLLLIAFLRVDAHAVSHRLKRPWLVIAVVGWMMVVLPLALGLPLLAIGAETWRPGVMVAFIVMAIAPPIMSTPGFAYLLNLDGALSLTVLVAAMIATPVLCPLIAGLLVGDALPISALDMGLRLAVLLCGSLVAALVLRRLIGLERIERSRRIFDGANVVLLFVFAVAIMDGVAVRLVAEPLFVLGLLAAAVGFALTFIVVSALVFRFAGLEQSLTIAISAGNRNMALMAAALAGVIPDASWTFFAVAQVPIYLLPWLTKPVIDRLIGSPQEPTRH</sequence>
<comment type="caution">
    <text evidence="2">The sequence shown here is derived from an EMBL/GenBank/DDBJ whole genome shotgun (WGS) entry which is preliminary data.</text>
</comment>
<feature type="transmembrane region" description="Helical" evidence="1">
    <location>
        <begin position="205"/>
        <end position="225"/>
    </location>
</feature>